<dbReference type="AlphaFoldDB" id="A0AAW2Z3J3"/>
<dbReference type="EMBL" id="JAOPGA020001037">
    <property type="protein sequence ID" value="KAL0484383.1"/>
    <property type="molecule type" value="Genomic_DNA"/>
</dbReference>
<dbReference type="Proteomes" id="UP001431209">
    <property type="component" value="Unassembled WGS sequence"/>
</dbReference>
<reference evidence="1 2" key="1">
    <citation type="submission" date="2024-03" db="EMBL/GenBank/DDBJ databases">
        <title>The Acrasis kona genome and developmental transcriptomes reveal deep origins of eukaryotic multicellular pathways.</title>
        <authorList>
            <person name="Sheikh S."/>
            <person name="Fu C.-J."/>
            <person name="Brown M.W."/>
            <person name="Baldauf S.L."/>
        </authorList>
    </citation>
    <scope>NUCLEOTIDE SEQUENCE [LARGE SCALE GENOMIC DNA]</scope>
    <source>
        <strain evidence="1 2">ATCC MYA-3509</strain>
    </source>
</reference>
<comment type="caution">
    <text evidence="1">The sequence shown here is derived from an EMBL/GenBank/DDBJ whole genome shotgun (WGS) entry which is preliminary data.</text>
</comment>
<accession>A0AAW2Z3J3</accession>
<evidence type="ECO:0000313" key="1">
    <source>
        <dbReference type="EMBL" id="KAL0484383.1"/>
    </source>
</evidence>
<keyword evidence="2" id="KW-1185">Reference proteome</keyword>
<sequence>MKQHLTSSSDCQNEQKAEALVIKADQILMRAMEAKLSRTNNAFIRYQTRMQDSDYKKYFSLMEVISIEVNEGDRLHSRKVTLKCDSEEIIRFEYNAFGDRLIKESFDVICGTYVLTASIESRDSPICFGFVPRNVFKTFKITQETKFKLLSELHNYFIGCQISAVFEIDRYRIY</sequence>
<gene>
    <name evidence="1" type="ORF">AKO1_005044</name>
</gene>
<evidence type="ECO:0000313" key="2">
    <source>
        <dbReference type="Proteomes" id="UP001431209"/>
    </source>
</evidence>
<name>A0AAW2Z3J3_9EUKA</name>
<proteinExistence type="predicted"/>
<protein>
    <submittedName>
        <fullName evidence="1">Uncharacterized protein</fullName>
    </submittedName>
</protein>
<organism evidence="1 2">
    <name type="scientific">Acrasis kona</name>
    <dbReference type="NCBI Taxonomy" id="1008807"/>
    <lineage>
        <taxon>Eukaryota</taxon>
        <taxon>Discoba</taxon>
        <taxon>Heterolobosea</taxon>
        <taxon>Tetramitia</taxon>
        <taxon>Eutetramitia</taxon>
        <taxon>Acrasidae</taxon>
        <taxon>Acrasis</taxon>
    </lineage>
</organism>